<dbReference type="Pfam" id="PF12969">
    <property type="entry name" value="DUF3857"/>
    <property type="match status" value="1"/>
</dbReference>
<reference evidence="3 4" key="1">
    <citation type="submission" date="2019-06" db="EMBL/GenBank/DDBJ databases">
        <authorList>
            <person name="Srinivasan S."/>
        </authorList>
    </citation>
    <scope>NUCLEOTIDE SEQUENCE [LARGE SCALE GENOMIC DNA]</scope>
    <source>
        <strain evidence="3 4">17J68-5</strain>
    </source>
</reference>
<dbReference type="Gene3D" id="3.10.620.30">
    <property type="match status" value="1"/>
</dbReference>
<evidence type="ECO:0000256" key="1">
    <source>
        <dbReference type="SAM" id="SignalP"/>
    </source>
</evidence>
<keyword evidence="4" id="KW-1185">Reference proteome</keyword>
<dbReference type="Gene3D" id="2.60.120.1130">
    <property type="match status" value="1"/>
</dbReference>
<accession>A0A5B7ZWN5</accession>
<proteinExistence type="predicted"/>
<evidence type="ECO:0000313" key="4">
    <source>
        <dbReference type="Proteomes" id="UP000305398"/>
    </source>
</evidence>
<dbReference type="AlphaFoldDB" id="A0A5B7ZWN5"/>
<keyword evidence="1" id="KW-0732">Signal</keyword>
<evidence type="ECO:0000259" key="2">
    <source>
        <dbReference type="Pfam" id="PF12969"/>
    </source>
</evidence>
<dbReference type="OrthoDB" id="8595007at2"/>
<dbReference type="KEGG" id="hyj:FHG12_04330"/>
<name>A0A5B7ZWN5_9BACT</name>
<protein>
    <submittedName>
        <fullName evidence="3">DUF3857 domain-containing protein</fullName>
    </submittedName>
</protein>
<organism evidence="3 4">
    <name type="scientific">Hymenobacter jejuensis</name>
    <dbReference type="NCBI Taxonomy" id="2502781"/>
    <lineage>
        <taxon>Bacteria</taxon>
        <taxon>Pseudomonadati</taxon>
        <taxon>Bacteroidota</taxon>
        <taxon>Cytophagia</taxon>
        <taxon>Cytophagales</taxon>
        <taxon>Hymenobacteraceae</taxon>
        <taxon>Hymenobacter</taxon>
    </lineage>
</organism>
<dbReference type="Gene3D" id="2.60.40.3140">
    <property type="match status" value="1"/>
</dbReference>
<dbReference type="Proteomes" id="UP000305398">
    <property type="component" value="Chromosome"/>
</dbReference>
<feature type="domain" description="DUF3857" evidence="2">
    <location>
        <begin position="60"/>
        <end position="222"/>
    </location>
</feature>
<dbReference type="EMBL" id="CP040896">
    <property type="protein sequence ID" value="QDA59378.1"/>
    <property type="molecule type" value="Genomic_DNA"/>
</dbReference>
<gene>
    <name evidence="3" type="ORF">FHG12_04330</name>
</gene>
<dbReference type="InterPro" id="IPR024618">
    <property type="entry name" value="DUF3857"/>
</dbReference>
<evidence type="ECO:0000313" key="3">
    <source>
        <dbReference type="EMBL" id="QDA59378.1"/>
    </source>
</evidence>
<dbReference type="RefSeq" id="WP_139514560.1">
    <property type="nucleotide sequence ID" value="NZ_CP040896.1"/>
</dbReference>
<sequence length="647" mass="71152">MHFIKKAASCFGVLLGAASAAYAGGQPKYPVAAIAAALRENAHAVVRQYEETLLVKSPSRTVSTVHRVVTILDENGDSQGRELVQYDQLNSINYLRGAVYDADGRLLHNLRSNNVKDYSLSDGSSLATDNRGRLADLRQTAYPYTVDFEYEVVSDNSLFYSTWSPQTEEQQAVEHATFRVLTPATLPLRYQERHLPKGVKAARSQDGSLEVYQWELANLPAFEDEADSPPISEQVPMVVTAPTTFEVQGHSGSLTSWQQLSQWTYELNAGRDELPETVKARIAALVQGETDERARIRKVYEFLQANTRYISIQLGLGGWQTFPASTVSSTGYGDCKALSNYGKALLQAAGVTSYCALVRADEPDIHTDFPSSQFNHVVLCVPLTKGAKRDTVWLECTSQTIAFNYMGSFTGNRHALLLMPSGGHLVATPKYGAAENRRERRADVYVDAQGNATATIRTVRTGQEQERVSALLTSLDASEQKKKIAESLALANFSITKLNLASTPFPGLPAVTETLALALPNYAAASGKRIFLNINLLSKTSAIVPPVGERQSEVWLSHAYSQADTIRFHVPAGVKPESLPTPVQLTTAFGTYTTQVQALPDGTLQYVRRLSMPHTRFDRTDYPAYVDFRRKISTADKVQVVLLKTDA</sequence>
<feature type="signal peptide" evidence="1">
    <location>
        <begin position="1"/>
        <end position="23"/>
    </location>
</feature>
<feature type="chain" id="PRO_5022853280" evidence="1">
    <location>
        <begin position="24"/>
        <end position="647"/>
    </location>
</feature>